<reference evidence="8 9" key="1">
    <citation type="submission" date="2021-07" db="EMBL/GenBank/DDBJ databases">
        <title>The Aristolochia fimbriata genome: insights into angiosperm evolution, floral development and chemical biosynthesis.</title>
        <authorList>
            <person name="Jiao Y."/>
        </authorList>
    </citation>
    <scope>NUCLEOTIDE SEQUENCE [LARGE SCALE GENOMIC DNA]</scope>
    <source>
        <strain evidence="8">IBCAS-2021</strain>
        <tissue evidence="8">Leaf</tissue>
    </source>
</reference>
<feature type="region of interest" description="Disordered" evidence="6">
    <location>
        <begin position="123"/>
        <end position="145"/>
    </location>
</feature>
<feature type="domain" description="Cupin type-1" evidence="7">
    <location>
        <begin position="42"/>
        <end position="243"/>
    </location>
</feature>
<dbReference type="AlphaFoldDB" id="A0AAV7EEK1"/>
<evidence type="ECO:0000313" key="9">
    <source>
        <dbReference type="Proteomes" id="UP000825729"/>
    </source>
</evidence>
<dbReference type="InterPro" id="IPR006045">
    <property type="entry name" value="Cupin_1"/>
</dbReference>
<dbReference type="EMBL" id="JAINDJ010000005">
    <property type="protein sequence ID" value="KAG9445653.1"/>
    <property type="molecule type" value="Genomic_DNA"/>
</dbReference>
<evidence type="ECO:0000256" key="4">
    <source>
        <dbReference type="ARBA" id="ARBA00023157"/>
    </source>
</evidence>
<evidence type="ECO:0000256" key="6">
    <source>
        <dbReference type="SAM" id="MobiDB-lite"/>
    </source>
</evidence>
<feature type="signal peptide" evidence="5">
    <location>
        <begin position="1"/>
        <end position="22"/>
    </location>
</feature>
<dbReference type="InterPro" id="IPR022379">
    <property type="entry name" value="11S_seedstore_CS"/>
</dbReference>
<name>A0AAV7EEK1_ARIFI</name>
<dbReference type="GO" id="GO:0045735">
    <property type="term" value="F:nutrient reservoir activity"/>
    <property type="evidence" value="ECO:0007669"/>
    <property type="project" value="UniProtKB-KW"/>
</dbReference>
<dbReference type="PANTHER" id="PTHR31189:SF54">
    <property type="entry name" value="11S GLOBULIN SEED STORAGE PROTEIN 2-LIKE"/>
    <property type="match status" value="1"/>
</dbReference>
<dbReference type="InterPro" id="IPR050253">
    <property type="entry name" value="Seed_Storage-Functional"/>
</dbReference>
<keyword evidence="2 5" id="KW-0758">Storage protein</keyword>
<dbReference type="Proteomes" id="UP000825729">
    <property type="component" value="Unassembled WGS sequence"/>
</dbReference>
<evidence type="ECO:0000259" key="7">
    <source>
        <dbReference type="SMART" id="SM00835"/>
    </source>
</evidence>
<dbReference type="SMART" id="SM00835">
    <property type="entry name" value="Cupin_1"/>
    <property type="match status" value="2"/>
</dbReference>
<keyword evidence="4 5" id="KW-1015">Disulfide bond</keyword>
<feature type="region of interest" description="Disordered" evidence="6">
    <location>
        <begin position="267"/>
        <end position="287"/>
    </location>
</feature>
<organism evidence="8 9">
    <name type="scientific">Aristolochia fimbriata</name>
    <name type="common">White veined hardy Dutchman's pipe vine</name>
    <dbReference type="NCBI Taxonomy" id="158543"/>
    <lineage>
        <taxon>Eukaryota</taxon>
        <taxon>Viridiplantae</taxon>
        <taxon>Streptophyta</taxon>
        <taxon>Embryophyta</taxon>
        <taxon>Tracheophyta</taxon>
        <taxon>Spermatophyta</taxon>
        <taxon>Magnoliopsida</taxon>
        <taxon>Magnoliidae</taxon>
        <taxon>Piperales</taxon>
        <taxon>Aristolochiaceae</taxon>
        <taxon>Aristolochia</taxon>
    </lineage>
</organism>
<keyword evidence="9" id="KW-1185">Reference proteome</keyword>
<dbReference type="Pfam" id="PF00190">
    <property type="entry name" value="Cupin_1"/>
    <property type="match status" value="2"/>
</dbReference>
<sequence>MARSVLLLLALALSLCVLSAHAQYDAGKSRRRLSDAQQCRIQRLSASTPSRRIRSEGGVTELWNNNEDQFQCAGVAAMKNTIQPNGLSLPNYSPTPRLVYIERGRGLLGISVPGCQESYHSIRGQTREGGRGGEQQQQQTREDQHQKVHRIVQGQIVALPAGAAHWCYNDGNEDLVAVSVTDVNNVVNQLDQTPTSFYLAGGRARQEGGAAGGEEEYNAENIIRPFDARLMADALGVSEETVRRMQENDERGFIVLAKQEEMRMIKPEEEERYRRGSSRGDNNEGVSNGLEEAFCTMNVNHNIDNPRDADVYSRQAGRINSVNMHKLPILSYLEMSAEKGHLYQNSVYLPHWEMNSHSIVYVTRGSARIQVVGSNGKTVLDEEVRRGQIVVVPQYFASMVRASQNGFEWISFKTSALPMKSPIAGARSALKGMPIPVLVNSYRISNRQAQDVKYNREKHPYFVPGSGQQQQSAATASA</sequence>
<dbReference type="PRINTS" id="PR00439">
    <property type="entry name" value="11SGLOBULIN"/>
</dbReference>
<feature type="chain" id="PRO_5043098182" description="Cupin type-1 domain-containing protein" evidence="5">
    <location>
        <begin position="23"/>
        <end position="478"/>
    </location>
</feature>
<dbReference type="Gene3D" id="2.60.120.10">
    <property type="entry name" value="Jelly Rolls"/>
    <property type="match status" value="2"/>
</dbReference>
<dbReference type="CDD" id="cd02243">
    <property type="entry name" value="cupin_11S_legumin_C"/>
    <property type="match status" value="1"/>
</dbReference>
<evidence type="ECO:0000256" key="5">
    <source>
        <dbReference type="RuleBase" id="RU003681"/>
    </source>
</evidence>
<dbReference type="PANTHER" id="PTHR31189">
    <property type="entry name" value="OS03G0336100 PROTEIN-RELATED"/>
    <property type="match status" value="1"/>
</dbReference>
<dbReference type="PROSITE" id="PS00305">
    <property type="entry name" value="11S_SEED_STORAGE"/>
    <property type="match status" value="1"/>
</dbReference>
<comment type="caution">
    <text evidence="8">The sequence shown here is derived from an EMBL/GenBank/DDBJ whole genome shotgun (WGS) entry which is preliminary data.</text>
</comment>
<comment type="similarity">
    <text evidence="1 5">Belongs to the 11S seed storage protein (globulins) family.</text>
</comment>
<dbReference type="InterPro" id="IPR006044">
    <property type="entry name" value="11S_seedstore_pln"/>
</dbReference>
<evidence type="ECO:0000256" key="2">
    <source>
        <dbReference type="ARBA" id="ARBA00022761"/>
    </source>
</evidence>
<evidence type="ECO:0000256" key="1">
    <source>
        <dbReference type="ARBA" id="ARBA00007178"/>
    </source>
</evidence>
<proteinExistence type="inferred from homology"/>
<keyword evidence="3 5" id="KW-0708">Seed storage protein</keyword>
<dbReference type="InterPro" id="IPR014710">
    <property type="entry name" value="RmlC-like_jellyroll"/>
</dbReference>
<dbReference type="FunFam" id="2.60.120.10:FF:000073">
    <property type="entry name" value="Glycinin G1"/>
    <property type="match status" value="1"/>
</dbReference>
<evidence type="ECO:0000256" key="3">
    <source>
        <dbReference type="ARBA" id="ARBA00023129"/>
    </source>
</evidence>
<dbReference type="InterPro" id="IPR011051">
    <property type="entry name" value="RmlC_Cupin_sf"/>
</dbReference>
<accession>A0AAV7EEK1</accession>
<gene>
    <name evidence="8" type="ORF">H6P81_011781</name>
</gene>
<keyword evidence="5" id="KW-0732">Signal</keyword>
<comment type="subunit">
    <text evidence="5">Hexamer; each subunit is composed of an acidic and a basic chain derived from a single precursor and linked by a disulfide bond.</text>
</comment>
<evidence type="ECO:0000313" key="8">
    <source>
        <dbReference type="EMBL" id="KAG9445653.1"/>
    </source>
</evidence>
<dbReference type="CDD" id="cd02242">
    <property type="entry name" value="cupin_11S_legumin_N"/>
    <property type="match status" value="1"/>
</dbReference>
<protein>
    <recommendedName>
        <fullName evidence="7">Cupin type-1 domain-containing protein</fullName>
    </recommendedName>
</protein>
<dbReference type="SUPFAM" id="SSF51182">
    <property type="entry name" value="RmlC-like cupins"/>
    <property type="match status" value="1"/>
</dbReference>
<comment type="function">
    <text evidence="5">Seed storage protein.</text>
</comment>
<feature type="domain" description="Cupin type-1" evidence="7">
    <location>
        <begin position="301"/>
        <end position="450"/>
    </location>
</feature>